<reference evidence="4 5" key="1">
    <citation type="submission" date="2020-06" db="EMBL/GenBank/DDBJ databases">
        <title>High-quality draft genome of sulfate reducer Desulfobacter latus type strain AcrS2 isolated from marine sediment.</title>
        <authorList>
            <person name="Hoppe M."/>
            <person name="Larsen C.K."/>
            <person name="Marshall I.P.G."/>
            <person name="Schramm A."/>
            <person name="Marietou A.G."/>
        </authorList>
    </citation>
    <scope>NUCLEOTIDE SEQUENCE [LARGE SCALE GENOMIC DNA]</scope>
    <source>
        <strain evidence="4 5">AcRS2</strain>
    </source>
</reference>
<dbReference type="GO" id="GO:0017089">
    <property type="term" value="F:glycolipid transfer activity"/>
    <property type="evidence" value="ECO:0007669"/>
    <property type="project" value="TreeGrafter"/>
</dbReference>
<keyword evidence="5" id="KW-1185">Reference proteome</keyword>
<dbReference type="GO" id="GO:0009279">
    <property type="term" value="C:cell outer membrane"/>
    <property type="evidence" value="ECO:0007669"/>
    <property type="project" value="TreeGrafter"/>
</dbReference>
<dbReference type="PANTHER" id="PTHR36504">
    <property type="entry name" value="LIPOPOLYSACCHARIDE EXPORT SYSTEM PROTEIN LPTA"/>
    <property type="match status" value="1"/>
</dbReference>
<dbReference type="InterPro" id="IPR052037">
    <property type="entry name" value="LPS_export_LptA"/>
</dbReference>
<feature type="chain" id="PRO_5032975330" description="Organic solvent tolerance-like N-terminal domain-containing protein" evidence="2">
    <location>
        <begin position="31"/>
        <end position="186"/>
    </location>
</feature>
<proteinExistence type="predicted"/>
<accession>A0A850T7D8</accession>
<evidence type="ECO:0000313" key="4">
    <source>
        <dbReference type="EMBL" id="NWH05332.1"/>
    </source>
</evidence>
<dbReference type="Pfam" id="PF03968">
    <property type="entry name" value="LptD_N"/>
    <property type="match status" value="1"/>
</dbReference>
<dbReference type="RefSeq" id="WP_178366789.1">
    <property type="nucleotide sequence ID" value="NZ_JACADJ010000031.1"/>
</dbReference>
<comment type="caution">
    <text evidence="4">The sequence shown here is derived from an EMBL/GenBank/DDBJ whole genome shotgun (WGS) entry which is preliminary data.</text>
</comment>
<evidence type="ECO:0000259" key="3">
    <source>
        <dbReference type="Pfam" id="PF03968"/>
    </source>
</evidence>
<dbReference type="PANTHER" id="PTHR36504:SF1">
    <property type="entry name" value="LIPOPOLYSACCHARIDE EXPORT SYSTEM PROTEIN LPTA"/>
    <property type="match status" value="1"/>
</dbReference>
<dbReference type="InterPro" id="IPR005653">
    <property type="entry name" value="OstA-like_N"/>
</dbReference>
<feature type="domain" description="Organic solvent tolerance-like N-terminal" evidence="3">
    <location>
        <begin position="47"/>
        <end position="160"/>
    </location>
</feature>
<dbReference type="GO" id="GO:0015920">
    <property type="term" value="P:lipopolysaccharide transport"/>
    <property type="evidence" value="ECO:0007669"/>
    <property type="project" value="TreeGrafter"/>
</dbReference>
<keyword evidence="1 2" id="KW-0732">Signal</keyword>
<gene>
    <name evidence="4" type="ORF">HXW94_10095</name>
</gene>
<dbReference type="Gene3D" id="2.60.450.10">
    <property type="entry name" value="Lipopolysaccharide (LPS) transport protein A like domain"/>
    <property type="match status" value="1"/>
</dbReference>
<dbReference type="AlphaFoldDB" id="A0A850T7D8"/>
<dbReference type="EMBL" id="JACADJ010000031">
    <property type="protein sequence ID" value="NWH05332.1"/>
    <property type="molecule type" value="Genomic_DNA"/>
</dbReference>
<sequence>MNILKTPIYYNIYSVSLIILLLLLTQPSFAAQENKTADKKQPPADLKITSDKMVAGKDQSMVEFTGNVKAVRADSILLADSLKVFFHTSKTQKEDQSNVKRILATGNVEYTEGARKAFSDQANYDTAEEILILTGEQTQARLLTGKSWISGKKITLFKTQDRVVVESSEKTRVEAFFDAEDQGGSL</sequence>
<organism evidence="4 5">
    <name type="scientific">Desulfobacter latus</name>
    <dbReference type="NCBI Taxonomy" id="2292"/>
    <lineage>
        <taxon>Bacteria</taxon>
        <taxon>Pseudomonadati</taxon>
        <taxon>Thermodesulfobacteriota</taxon>
        <taxon>Desulfobacteria</taxon>
        <taxon>Desulfobacterales</taxon>
        <taxon>Desulfobacteraceae</taxon>
        <taxon>Desulfobacter</taxon>
    </lineage>
</organism>
<dbReference type="Proteomes" id="UP000553343">
    <property type="component" value="Unassembled WGS sequence"/>
</dbReference>
<evidence type="ECO:0000256" key="1">
    <source>
        <dbReference type="ARBA" id="ARBA00022729"/>
    </source>
</evidence>
<evidence type="ECO:0000313" key="5">
    <source>
        <dbReference type="Proteomes" id="UP000553343"/>
    </source>
</evidence>
<evidence type="ECO:0000256" key="2">
    <source>
        <dbReference type="SAM" id="SignalP"/>
    </source>
</evidence>
<dbReference type="GO" id="GO:0030288">
    <property type="term" value="C:outer membrane-bounded periplasmic space"/>
    <property type="evidence" value="ECO:0007669"/>
    <property type="project" value="TreeGrafter"/>
</dbReference>
<name>A0A850T7D8_9BACT</name>
<feature type="signal peptide" evidence="2">
    <location>
        <begin position="1"/>
        <end position="30"/>
    </location>
</feature>
<protein>
    <recommendedName>
        <fullName evidence="3">Organic solvent tolerance-like N-terminal domain-containing protein</fullName>
    </recommendedName>
</protein>